<sequence length="161" mass="18643">MKLAEALNLKKNLERDAGELKSLILKCCQAQTGENPPFDPNELFEQYEEIDKLITDITIKIQRTNNEIKFAYDNDNKSNEEPLRSMTQAIADIDDLERQINVTDDIIHNGIITKSYSTKKIADVSHVDVVAYDKTRKKMNERLDKLKLRIQSANWEFDLID</sequence>
<dbReference type="Proteomes" id="UP000536275">
    <property type="component" value="Unassembled WGS sequence"/>
</dbReference>
<dbReference type="Gene3D" id="6.10.320.10">
    <property type="match status" value="1"/>
</dbReference>
<evidence type="ECO:0000313" key="3">
    <source>
        <dbReference type="Proteomes" id="UP000536275"/>
    </source>
</evidence>
<evidence type="ECO:0000256" key="1">
    <source>
        <dbReference type="SAM" id="Coils"/>
    </source>
</evidence>
<protein>
    <recommendedName>
        <fullName evidence="4">Septicolysin</fullName>
    </recommendedName>
</protein>
<evidence type="ECO:0008006" key="4">
    <source>
        <dbReference type="Google" id="ProtNLM"/>
    </source>
</evidence>
<keyword evidence="1" id="KW-0175">Coiled coil</keyword>
<organism evidence="2 3">
    <name type="scientific">Candida albicans</name>
    <name type="common">Yeast</name>
    <dbReference type="NCBI Taxonomy" id="5476"/>
    <lineage>
        <taxon>Eukaryota</taxon>
        <taxon>Fungi</taxon>
        <taxon>Dikarya</taxon>
        <taxon>Ascomycota</taxon>
        <taxon>Saccharomycotina</taxon>
        <taxon>Pichiomycetes</taxon>
        <taxon>Debaryomycetaceae</taxon>
        <taxon>Candida/Lodderomyces clade</taxon>
        <taxon>Candida</taxon>
    </lineage>
</organism>
<dbReference type="NCBIfam" id="NF038048">
    <property type="entry name" value="DIP1984_fam"/>
    <property type="match status" value="1"/>
</dbReference>
<dbReference type="InterPro" id="IPR047741">
    <property type="entry name" value="DIP1984-like"/>
</dbReference>
<reference evidence="2 3" key="1">
    <citation type="submission" date="2020-03" db="EMBL/GenBank/DDBJ databases">
        <title>FDA dAtabase for Regulatory Grade micrObial Sequences (FDA-ARGOS): Supporting development and validation of Infectious Disease Dx tests.</title>
        <authorList>
            <person name="Campos J."/>
            <person name="Goldberg B."/>
            <person name="Tallon L."/>
            <person name="Sadzewicz L."/>
            <person name="Vavikolanu K."/>
            <person name="Mehta A."/>
            <person name="Aluvathingal J."/>
            <person name="Nadendla S."/>
            <person name="Nandy P."/>
            <person name="Geyer C."/>
            <person name="Yan Y."/>
            <person name="Sichtig H."/>
        </authorList>
    </citation>
    <scope>NUCLEOTIDE SEQUENCE [LARGE SCALE GENOMIC DNA]</scope>
    <source>
        <strain evidence="2 3">FDAARGOS_656</strain>
    </source>
</reference>
<evidence type="ECO:0000313" key="2">
    <source>
        <dbReference type="EMBL" id="KAF6066733.1"/>
    </source>
</evidence>
<name>A0A8H6F1T9_CANAX</name>
<accession>A0A8H6F1T9</accession>
<dbReference type="EMBL" id="JABWAD010000055">
    <property type="protein sequence ID" value="KAF6066733.1"/>
    <property type="molecule type" value="Genomic_DNA"/>
</dbReference>
<dbReference type="Pfam" id="PF20935">
    <property type="entry name" value="DUF6847"/>
    <property type="match status" value="1"/>
</dbReference>
<proteinExistence type="predicted"/>
<dbReference type="AlphaFoldDB" id="A0A8H6F1T9"/>
<feature type="coiled-coil region" evidence="1">
    <location>
        <begin position="129"/>
        <end position="156"/>
    </location>
</feature>
<gene>
    <name evidence="2" type="ORF">FOB64_004202</name>
</gene>
<comment type="caution">
    <text evidence="2">The sequence shown here is derived from an EMBL/GenBank/DDBJ whole genome shotgun (WGS) entry which is preliminary data.</text>
</comment>